<dbReference type="Proteomes" id="UP001552299">
    <property type="component" value="Unassembled WGS sequence"/>
</dbReference>
<organism evidence="2 3">
    <name type="scientific">Dendrobium thyrsiflorum</name>
    <name type="common">Pinecone-like raceme dendrobium</name>
    <name type="synonym">Orchid</name>
    <dbReference type="NCBI Taxonomy" id="117978"/>
    <lineage>
        <taxon>Eukaryota</taxon>
        <taxon>Viridiplantae</taxon>
        <taxon>Streptophyta</taxon>
        <taxon>Embryophyta</taxon>
        <taxon>Tracheophyta</taxon>
        <taxon>Spermatophyta</taxon>
        <taxon>Magnoliopsida</taxon>
        <taxon>Liliopsida</taxon>
        <taxon>Asparagales</taxon>
        <taxon>Orchidaceae</taxon>
        <taxon>Epidendroideae</taxon>
        <taxon>Malaxideae</taxon>
        <taxon>Dendrobiinae</taxon>
        <taxon>Dendrobium</taxon>
    </lineage>
</organism>
<sequence length="288" mass="31008">MSSSSLRRCRLGLPSGRTGRSTAQANLAKILTIIVTVPPTPPPTYSVIGTTTCPDANDIPTTTPEVALNLDLTLGPSMDMTRGSELHDTPAEEEEEIPTAHSGVVNCPNQTLFYEAPTVNKVSKKVPPSADSFLEADTSSEGECSPEAAPIMLGSVKEISEITNTSCKAEEEYINGEAQGREGYLDLLLEAARHVSRESEDIDNEKASPDAPRPPAASASASATRKRTASSQAASRSKRRAAAAASFNAYEETEPIVRSRRGRNQALPSRYRDSILEPWRKTPTVLRR</sequence>
<dbReference type="EMBL" id="JANQDX010000007">
    <property type="protein sequence ID" value="KAL0921092.1"/>
    <property type="molecule type" value="Genomic_DNA"/>
</dbReference>
<feature type="compositionally biased region" description="Low complexity" evidence="1">
    <location>
        <begin position="216"/>
        <end position="235"/>
    </location>
</feature>
<evidence type="ECO:0000313" key="3">
    <source>
        <dbReference type="Proteomes" id="UP001552299"/>
    </source>
</evidence>
<accession>A0ABD0V7M2</accession>
<protein>
    <submittedName>
        <fullName evidence="2">Uncharacterized protein</fullName>
    </submittedName>
</protein>
<keyword evidence="3" id="KW-1185">Reference proteome</keyword>
<feature type="region of interest" description="Disordered" evidence="1">
    <location>
        <begin position="1"/>
        <end position="20"/>
    </location>
</feature>
<reference evidence="2 3" key="1">
    <citation type="journal article" date="2024" name="Plant Biotechnol. J.">
        <title>Dendrobium thyrsiflorum genome and its molecular insights into genes involved in important horticultural traits.</title>
        <authorList>
            <person name="Chen B."/>
            <person name="Wang J.Y."/>
            <person name="Zheng P.J."/>
            <person name="Li K.L."/>
            <person name="Liang Y.M."/>
            <person name="Chen X.F."/>
            <person name="Zhang C."/>
            <person name="Zhao X."/>
            <person name="He X."/>
            <person name="Zhang G.Q."/>
            <person name="Liu Z.J."/>
            <person name="Xu Q."/>
        </authorList>
    </citation>
    <scope>NUCLEOTIDE SEQUENCE [LARGE SCALE GENOMIC DNA]</scope>
    <source>
        <strain evidence="2">GZMU011</strain>
    </source>
</reference>
<gene>
    <name evidence="2" type="ORF">M5K25_008127</name>
</gene>
<feature type="compositionally biased region" description="Low complexity" evidence="1">
    <location>
        <begin position="1"/>
        <end position="17"/>
    </location>
</feature>
<feature type="region of interest" description="Disordered" evidence="1">
    <location>
        <begin position="196"/>
        <end position="288"/>
    </location>
</feature>
<feature type="compositionally biased region" description="Basic and acidic residues" evidence="1">
    <location>
        <begin position="270"/>
        <end position="280"/>
    </location>
</feature>
<proteinExistence type="predicted"/>
<evidence type="ECO:0000256" key="1">
    <source>
        <dbReference type="SAM" id="MobiDB-lite"/>
    </source>
</evidence>
<evidence type="ECO:0000313" key="2">
    <source>
        <dbReference type="EMBL" id="KAL0921092.1"/>
    </source>
</evidence>
<dbReference type="AlphaFoldDB" id="A0ABD0V7M2"/>
<name>A0ABD0V7M2_DENTH</name>
<feature type="compositionally biased region" description="Basic and acidic residues" evidence="1">
    <location>
        <begin position="196"/>
        <end position="208"/>
    </location>
</feature>
<comment type="caution">
    <text evidence="2">The sequence shown here is derived from an EMBL/GenBank/DDBJ whole genome shotgun (WGS) entry which is preliminary data.</text>
</comment>